<feature type="non-terminal residue" evidence="2">
    <location>
        <position position="1"/>
    </location>
</feature>
<dbReference type="EMBL" id="HACG01040509">
    <property type="protein sequence ID" value="CEK87374.1"/>
    <property type="molecule type" value="Transcribed_RNA"/>
</dbReference>
<feature type="region of interest" description="Disordered" evidence="1">
    <location>
        <begin position="999"/>
        <end position="1059"/>
    </location>
</feature>
<sequence>ICNCDGSWNCPDTGAKNICEQGGSSNVDAAPGSGCRQCQVKGQIFPGNQYFEMTDGCIEYRNCVCRCDGSWSCPDNGARNKCQEKSEKVVNISACTTCTVYGSTFPGNQYFQVKQGCIEYRNCICHCNGTWQCPGDSAVNTCDSKPKPTSTVVGDASRTSVSGCQTCSAYGQNFKGGDYFDVVDGCTSYRNCVCRCNGSWYCNSRFASNICKNEPRVDVDNRDSRVDTTNYRNTSRQALSTDNQCAVCNAKNKVVKGNSYFEITEGCVEYKQCLCKCDGSWECPSQFAKNICIDNNKNSVSTGLSPTTCSNCVAKGKIVTGNTYFELIDGCTRYRSCRCNCDGKWECPEQRTQNICFTNTTVSDSGCSLCQSSDGTVHQPSSRFKLTENCIEYNCNCFCNGSWSCPGNSSRWICQDRCLQCDVNGRKVQNNTQFVHKTGCLEYTCNCHCNGSWSCPGNTVKNTCAAGVRDGCNKCRVSSTEVFEGESDFVLKQECLHYKCRCNCDGSYSCPGKEARNVCRGEVLGGCKSCLVSETEIHKGETDFTMRKDCINYECRCNCDGSYECPAEKARNICLGESPGGCRACRVSETEVYRADSTFDMRKDCIHYKCKCNCDGSWNCPGEDARDVCKGEIPGGCKSCVVGEEFYPGSSNFEMVKNCIHYKCRCNCDGGYSCPGQTARRVCQAGAATTEVAACKSCKLSETEQFAGNTTFNLERGCARYECECRCDGSWLCPPGKTRDICARDVVRPTSPTRCKTCKISKEVYPGNTSFKFTRGCSQFDCKCDCSGRFTCDHKNRVNVCRTGEQTTERPLISDSGVARTRQDFTASGSNHIASQSSQKGNGFVETDIQSHEVYNSQDQYATRTIRNSSVSIVNTGGNIDTSCRPCSADGRIIQPNVVFSIDRGCLQYRNCKCYCDGRWECSEESNRCGTTQIPILPQGERSHRTDTQSSSSSSSRRHEVDSSAWVYVDGVDSSFKTRDDHTGGGYVVQVDTKYAPMYSTGGQDRRRLEQLESRPSSSGTFVASGSSSSSSTFMTSGISPDTSLTSSSAGSTSHESKGTNQCLRCQVDTKTYPSGANFDMRRGCVVYKCLCLCSGSYRCRLTSDNECSVQDKHKTCSNCLYQGMVFPGSMGFTVREGCEEKQCNCNCDGTHVCHSSKPITGCTDAASYNPALTGYGNFYPIPGGLHPASTGYVTNTGRAVYKSACTTCVDSGSVPVVYHAPVHPAFGEGGGGFISTDNRFKVDQGVPRDTCSGCIIDGQIRNGNSTFTFEKDCIEFDCYCACGGSWKCAGRLSIGCTPGFAPDTVPHTTGCRNCLVQGTSYPANARFSLRQGCHEYQCSCNCDGGWSCPAQHPVNLCPQTPTRPVRGHVMDPQIVREETYVADQGISNGEEVKIGELKQAVPHEDGSSSKGLKAAVDTCYECEVRGVSYQARSKFFLRDGCIQRICECHCNRSWSCSENTVDICQISASEADNVNSGKCRDCQIGSDVYVSENDFQINNGCFQRNCYCYCNGTYDCPKERIRDICNLETARVKQGNSNDIDTRLRARLQQSFLTAETEDGITAGKVPGCKDCYVDGEKIEALSTFVKQLGCYESLCNCQCNGNASCPPSASVNVCELPDKLPMNERKGCQVGRRTHRTRVFAHIENCIQRTCVCHDNGEWSCKKSANDIKVC</sequence>
<name>A0A0B7B215_9EUPU</name>
<proteinExistence type="predicted"/>
<evidence type="ECO:0000313" key="2">
    <source>
        <dbReference type="EMBL" id="CEK87374.1"/>
    </source>
</evidence>
<protein>
    <submittedName>
        <fullName evidence="2">Uncharacterized protein</fullName>
    </submittedName>
</protein>
<feature type="region of interest" description="Disordered" evidence="1">
    <location>
        <begin position="933"/>
        <end position="960"/>
    </location>
</feature>
<evidence type="ECO:0000256" key="1">
    <source>
        <dbReference type="SAM" id="MobiDB-lite"/>
    </source>
</evidence>
<organism evidence="2">
    <name type="scientific">Arion vulgaris</name>
    <dbReference type="NCBI Taxonomy" id="1028688"/>
    <lineage>
        <taxon>Eukaryota</taxon>
        <taxon>Metazoa</taxon>
        <taxon>Spiralia</taxon>
        <taxon>Lophotrochozoa</taxon>
        <taxon>Mollusca</taxon>
        <taxon>Gastropoda</taxon>
        <taxon>Heterobranchia</taxon>
        <taxon>Euthyneura</taxon>
        <taxon>Panpulmonata</taxon>
        <taxon>Eupulmonata</taxon>
        <taxon>Stylommatophora</taxon>
        <taxon>Helicina</taxon>
        <taxon>Arionoidea</taxon>
        <taxon>Arionidae</taxon>
        <taxon>Arion</taxon>
    </lineage>
</organism>
<feature type="compositionally biased region" description="Basic and acidic residues" evidence="1">
    <location>
        <begin position="1004"/>
        <end position="1013"/>
    </location>
</feature>
<gene>
    <name evidence="2" type="primary">ORF158843</name>
</gene>
<reference evidence="2" key="1">
    <citation type="submission" date="2014-12" db="EMBL/GenBank/DDBJ databases">
        <title>Insight into the proteome of Arion vulgaris.</title>
        <authorList>
            <person name="Aradska J."/>
            <person name="Bulat T."/>
            <person name="Smidak R."/>
            <person name="Sarate P."/>
            <person name="Gangsoo J."/>
            <person name="Sialana F."/>
            <person name="Bilban M."/>
            <person name="Lubec G."/>
        </authorList>
    </citation>
    <scope>NUCLEOTIDE SEQUENCE</scope>
    <source>
        <tissue evidence="2">Skin</tissue>
    </source>
</reference>
<accession>A0A0B7B215</accession>
<feature type="compositionally biased region" description="Low complexity" evidence="1">
    <location>
        <begin position="1017"/>
        <end position="1054"/>
    </location>
</feature>